<evidence type="ECO:0000256" key="1">
    <source>
        <dbReference type="ARBA" id="ARBA00004141"/>
    </source>
</evidence>
<evidence type="ECO:0000313" key="7">
    <source>
        <dbReference type="EMBL" id="NHO66595.1"/>
    </source>
</evidence>
<evidence type="ECO:0000256" key="4">
    <source>
        <dbReference type="ARBA" id="ARBA00022989"/>
    </source>
</evidence>
<dbReference type="AlphaFoldDB" id="A0A9E5JX83"/>
<sequence>MLTILIVFAVVGVAAGLIAGLFGLGGGVVMVPAMIYTFGALAFPEAITVHLAVGTSLACIVVTASVAGWTHWQRGAIDWSLLKPLVPGVVLGAWLGAMVASQLAGEQLKLAFAVFLMLVALTMLRRLPSEGSALPGPVKLGVVAAAIGGFSSLFGVGGGSMTVPYLRFCGVAMARAVATSAALGLPIALSGAVSYVVQGWGEETLPEGALGFVYLPAFLGLVLCSAPASRVGAKLAHRLPAAKLQKAFAIVLLLIAAQLLVSGMMSTAQA</sequence>
<reference evidence="7" key="1">
    <citation type="submission" date="2020-03" db="EMBL/GenBank/DDBJ databases">
        <authorList>
            <person name="Guo F."/>
        </authorList>
    </citation>
    <scope>NUCLEOTIDE SEQUENCE</scope>
    <source>
        <strain evidence="7">JCM 30134</strain>
    </source>
</reference>
<dbReference type="Pfam" id="PF01925">
    <property type="entry name" value="TauE"/>
    <property type="match status" value="1"/>
</dbReference>
<feature type="transmembrane region" description="Helical" evidence="6">
    <location>
        <begin position="176"/>
        <end position="197"/>
    </location>
</feature>
<feature type="transmembrane region" description="Helical" evidence="6">
    <location>
        <begin position="84"/>
        <end position="103"/>
    </location>
</feature>
<dbReference type="PANTHER" id="PTHR43483:SF3">
    <property type="entry name" value="MEMBRANE TRANSPORTER PROTEIN HI_0806-RELATED"/>
    <property type="match status" value="1"/>
</dbReference>
<proteinExistence type="inferred from homology"/>
<feature type="transmembrane region" description="Helical" evidence="6">
    <location>
        <begin position="47"/>
        <end position="72"/>
    </location>
</feature>
<protein>
    <recommendedName>
        <fullName evidence="6">Probable membrane transporter protein</fullName>
    </recommendedName>
</protein>
<dbReference type="PANTHER" id="PTHR43483">
    <property type="entry name" value="MEMBRANE TRANSPORTER PROTEIN HI_0806-RELATED"/>
    <property type="match status" value="1"/>
</dbReference>
<comment type="similarity">
    <text evidence="2 6">Belongs to the 4-toluene sulfonate uptake permease (TSUP) (TC 2.A.102) family.</text>
</comment>
<feature type="transmembrane region" description="Helical" evidence="6">
    <location>
        <begin position="247"/>
        <end position="268"/>
    </location>
</feature>
<evidence type="ECO:0000256" key="2">
    <source>
        <dbReference type="ARBA" id="ARBA00009142"/>
    </source>
</evidence>
<evidence type="ECO:0000256" key="3">
    <source>
        <dbReference type="ARBA" id="ARBA00022692"/>
    </source>
</evidence>
<accession>A0A9E5JX83</accession>
<evidence type="ECO:0000256" key="5">
    <source>
        <dbReference type="ARBA" id="ARBA00023136"/>
    </source>
</evidence>
<dbReference type="InterPro" id="IPR002781">
    <property type="entry name" value="TM_pro_TauE-like"/>
</dbReference>
<feature type="transmembrane region" description="Helical" evidence="6">
    <location>
        <begin position="6"/>
        <end position="35"/>
    </location>
</feature>
<comment type="subcellular location">
    <subcellularLocation>
        <location evidence="6">Cell membrane</location>
        <topology evidence="6">Multi-pass membrane protein</topology>
    </subcellularLocation>
    <subcellularLocation>
        <location evidence="1">Membrane</location>
        <topology evidence="1">Multi-pass membrane protein</topology>
    </subcellularLocation>
</comment>
<dbReference type="RefSeq" id="WP_167187727.1">
    <property type="nucleotide sequence ID" value="NZ_JAAONZ010000010.1"/>
</dbReference>
<name>A0A9E5JX83_9GAMM</name>
<evidence type="ECO:0000313" key="8">
    <source>
        <dbReference type="Proteomes" id="UP000787472"/>
    </source>
</evidence>
<keyword evidence="3 6" id="KW-0812">Transmembrane</keyword>
<dbReference type="EMBL" id="JAAONZ010000010">
    <property type="protein sequence ID" value="NHO66595.1"/>
    <property type="molecule type" value="Genomic_DNA"/>
</dbReference>
<dbReference type="GO" id="GO:0005886">
    <property type="term" value="C:plasma membrane"/>
    <property type="evidence" value="ECO:0007669"/>
    <property type="project" value="UniProtKB-SubCell"/>
</dbReference>
<keyword evidence="6" id="KW-1003">Cell membrane</keyword>
<feature type="transmembrane region" description="Helical" evidence="6">
    <location>
        <begin position="209"/>
        <end position="226"/>
    </location>
</feature>
<keyword evidence="5 6" id="KW-0472">Membrane</keyword>
<dbReference type="Proteomes" id="UP000787472">
    <property type="component" value="Unassembled WGS sequence"/>
</dbReference>
<gene>
    <name evidence="7" type="ORF">G8770_13680</name>
</gene>
<feature type="transmembrane region" description="Helical" evidence="6">
    <location>
        <begin position="140"/>
        <end position="164"/>
    </location>
</feature>
<comment type="caution">
    <text evidence="7">The sequence shown here is derived from an EMBL/GenBank/DDBJ whole genome shotgun (WGS) entry which is preliminary data.</text>
</comment>
<keyword evidence="8" id="KW-1185">Reference proteome</keyword>
<keyword evidence="4 6" id="KW-1133">Transmembrane helix</keyword>
<evidence type="ECO:0000256" key="6">
    <source>
        <dbReference type="RuleBase" id="RU363041"/>
    </source>
</evidence>
<organism evidence="7 8">
    <name type="scientific">Pseudomaricurvus hydrocarbonicus</name>
    <dbReference type="NCBI Taxonomy" id="1470433"/>
    <lineage>
        <taxon>Bacteria</taxon>
        <taxon>Pseudomonadati</taxon>
        <taxon>Pseudomonadota</taxon>
        <taxon>Gammaproteobacteria</taxon>
        <taxon>Cellvibrionales</taxon>
        <taxon>Cellvibrionaceae</taxon>
        <taxon>Pseudomaricurvus</taxon>
    </lineage>
</organism>
<feature type="transmembrane region" description="Helical" evidence="6">
    <location>
        <begin position="110"/>
        <end position="128"/>
    </location>
</feature>